<organism evidence="1 2">
    <name type="scientific">Lactuca sativa</name>
    <name type="common">Garden lettuce</name>
    <dbReference type="NCBI Taxonomy" id="4236"/>
    <lineage>
        <taxon>Eukaryota</taxon>
        <taxon>Viridiplantae</taxon>
        <taxon>Streptophyta</taxon>
        <taxon>Embryophyta</taxon>
        <taxon>Tracheophyta</taxon>
        <taxon>Spermatophyta</taxon>
        <taxon>Magnoliopsida</taxon>
        <taxon>eudicotyledons</taxon>
        <taxon>Gunneridae</taxon>
        <taxon>Pentapetalae</taxon>
        <taxon>asterids</taxon>
        <taxon>campanulids</taxon>
        <taxon>Asterales</taxon>
        <taxon>Asteraceae</taxon>
        <taxon>Cichorioideae</taxon>
        <taxon>Cichorieae</taxon>
        <taxon>Lactucinae</taxon>
        <taxon>Lactuca</taxon>
    </lineage>
</organism>
<gene>
    <name evidence="1" type="ORF">LSAT_V11C100041110</name>
</gene>
<dbReference type="EMBL" id="NBSK02000001">
    <property type="protein sequence ID" value="KAJ0228117.1"/>
    <property type="molecule type" value="Genomic_DNA"/>
</dbReference>
<sequence length="93" mass="11268">MRGLPKTEESGWQWKRTYHNYLRCSPRTTYCYWYISYQQCLGFDLLTIGFETRQKHKFCQLHETYTVDIVSIQIRTLAGNLFLLNVYVRVVYN</sequence>
<keyword evidence="2" id="KW-1185">Reference proteome</keyword>
<dbReference type="AlphaFoldDB" id="A0A9R1WSR0"/>
<accession>A0A9R1WSR0</accession>
<protein>
    <submittedName>
        <fullName evidence="1">Uncharacterized protein</fullName>
    </submittedName>
</protein>
<evidence type="ECO:0000313" key="2">
    <source>
        <dbReference type="Proteomes" id="UP000235145"/>
    </source>
</evidence>
<proteinExistence type="predicted"/>
<comment type="caution">
    <text evidence="1">The sequence shown here is derived from an EMBL/GenBank/DDBJ whole genome shotgun (WGS) entry which is preliminary data.</text>
</comment>
<dbReference type="Proteomes" id="UP000235145">
    <property type="component" value="Unassembled WGS sequence"/>
</dbReference>
<name>A0A9R1WSR0_LACSA</name>
<reference evidence="1 2" key="1">
    <citation type="journal article" date="2017" name="Nat. Commun.">
        <title>Genome assembly with in vitro proximity ligation data and whole-genome triplication in lettuce.</title>
        <authorList>
            <person name="Reyes-Chin-Wo S."/>
            <person name="Wang Z."/>
            <person name="Yang X."/>
            <person name="Kozik A."/>
            <person name="Arikit S."/>
            <person name="Song C."/>
            <person name="Xia L."/>
            <person name="Froenicke L."/>
            <person name="Lavelle D.O."/>
            <person name="Truco M.J."/>
            <person name="Xia R."/>
            <person name="Zhu S."/>
            <person name="Xu C."/>
            <person name="Xu H."/>
            <person name="Xu X."/>
            <person name="Cox K."/>
            <person name="Korf I."/>
            <person name="Meyers B.C."/>
            <person name="Michelmore R.W."/>
        </authorList>
    </citation>
    <scope>NUCLEOTIDE SEQUENCE [LARGE SCALE GENOMIC DNA]</scope>
    <source>
        <strain evidence="2">cv. Salinas</strain>
        <tissue evidence="1">Seedlings</tissue>
    </source>
</reference>
<evidence type="ECO:0000313" key="1">
    <source>
        <dbReference type="EMBL" id="KAJ0228117.1"/>
    </source>
</evidence>